<keyword evidence="1" id="KW-0812">Transmembrane</keyword>
<dbReference type="AlphaFoldDB" id="A0A2H0KK84"/>
<accession>A0A2H0KK84</accession>
<name>A0A2H0KK84_9BACT</name>
<evidence type="ECO:0000256" key="1">
    <source>
        <dbReference type="SAM" id="Phobius"/>
    </source>
</evidence>
<gene>
    <name evidence="2" type="ORF">COV87_02050</name>
</gene>
<organism evidence="2 3">
    <name type="scientific">Candidatus Roizmanbacteria bacterium CG11_big_fil_rev_8_21_14_0_20_37_16</name>
    <dbReference type="NCBI Taxonomy" id="1974857"/>
    <lineage>
        <taxon>Bacteria</taxon>
        <taxon>Candidatus Roizmaniibacteriota</taxon>
    </lineage>
</organism>
<proteinExistence type="predicted"/>
<dbReference type="EMBL" id="PCVK01000058">
    <property type="protein sequence ID" value="PIQ71670.1"/>
    <property type="molecule type" value="Genomic_DNA"/>
</dbReference>
<dbReference type="Proteomes" id="UP000229497">
    <property type="component" value="Unassembled WGS sequence"/>
</dbReference>
<evidence type="ECO:0000313" key="2">
    <source>
        <dbReference type="EMBL" id="PIQ71670.1"/>
    </source>
</evidence>
<evidence type="ECO:0000313" key="3">
    <source>
        <dbReference type="Proteomes" id="UP000229497"/>
    </source>
</evidence>
<reference evidence="2 3" key="1">
    <citation type="submission" date="2017-09" db="EMBL/GenBank/DDBJ databases">
        <title>Depth-based differentiation of microbial function through sediment-hosted aquifers and enrichment of novel symbionts in the deep terrestrial subsurface.</title>
        <authorList>
            <person name="Probst A.J."/>
            <person name="Ladd B."/>
            <person name="Jarett J.K."/>
            <person name="Geller-Mcgrath D.E."/>
            <person name="Sieber C.M."/>
            <person name="Emerson J.B."/>
            <person name="Anantharaman K."/>
            <person name="Thomas B.C."/>
            <person name="Malmstrom R."/>
            <person name="Stieglmeier M."/>
            <person name="Klingl A."/>
            <person name="Woyke T."/>
            <person name="Ryan C.M."/>
            <person name="Banfield J.F."/>
        </authorList>
    </citation>
    <scope>NUCLEOTIDE SEQUENCE [LARGE SCALE GENOMIC DNA]</scope>
    <source>
        <strain evidence="2">CG11_big_fil_rev_8_21_14_0_20_37_16</strain>
    </source>
</reference>
<feature type="transmembrane region" description="Helical" evidence="1">
    <location>
        <begin position="7"/>
        <end position="24"/>
    </location>
</feature>
<keyword evidence="1" id="KW-1133">Transmembrane helix</keyword>
<comment type="caution">
    <text evidence="2">The sequence shown here is derived from an EMBL/GenBank/DDBJ whole genome shotgun (WGS) entry which is preliminary data.</text>
</comment>
<keyword evidence="1" id="KW-0472">Membrane</keyword>
<protein>
    <submittedName>
        <fullName evidence="2">Uncharacterized protein</fullName>
    </submittedName>
</protein>
<sequence>MNKRFPIILLIVSLFLVGIAYFLLQPRVSNMVPFIRTLRLSSFIKNTIKNNSISVQEFWQLREFYSPGVIQLDKPNLTFTSNRVVSHETLIDKNLTLESLLPQSNNWHIMYKKTNELIATSGNDTIIYFIKPISEMAQANGFFDYKDKDKKFLTGKYWYVYTIISK</sequence>